<feature type="domain" description="Protein kinase" evidence="1">
    <location>
        <begin position="12"/>
        <end position="263"/>
    </location>
</feature>
<dbReference type="InterPro" id="IPR051681">
    <property type="entry name" value="Ser/Thr_Kinases-Pseudokinases"/>
</dbReference>
<dbReference type="PROSITE" id="PS50011">
    <property type="entry name" value="PROTEIN_KINASE_DOM"/>
    <property type="match status" value="1"/>
</dbReference>
<evidence type="ECO:0000313" key="3">
    <source>
        <dbReference type="Proteomes" id="UP000002640"/>
    </source>
</evidence>
<dbReference type="InParanoid" id="G4YHZ1"/>
<feature type="non-terminal residue" evidence="2">
    <location>
        <position position="263"/>
    </location>
</feature>
<dbReference type="SMR" id="G4YHZ1"/>
<dbReference type="GO" id="GO:0005524">
    <property type="term" value="F:ATP binding"/>
    <property type="evidence" value="ECO:0007669"/>
    <property type="project" value="InterPro"/>
</dbReference>
<dbReference type="PROSITE" id="PS00109">
    <property type="entry name" value="PROTEIN_KINASE_TYR"/>
    <property type="match status" value="1"/>
</dbReference>
<dbReference type="KEGG" id="psoj:PHYSODRAFT_475819"/>
<dbReference type="InterPro" id="IPR011009">
    <property type="entry name" value="Kinase-like_dom_sf"/>
</dbReference>
<dbReference type="PIRSF" id="PIRSF000654">
    <property type="entry name" value="Integrin-linked_kinase"/>
    <property type="match status" value="1"/>
</dbReference>
<dbReference type="Gene3D" id="1.10.510.10">
    <property type="entry name" value="Transferase(Phosphotransferase) domain 1"/>
    <property type="match status" value="1"/>
</dbReference>
<dbReference type="PANTHER" id="PTHR44329:SF214">
    <property type="entry name" value="PROTEIN KINASE DOMAIN-CONTAINING PROTEIN"/>
    <property type="match status" value="1"/>
</dbReference>
<dbReference type="Gene3D" id="3.30.200.20">
    <property type="entry name" value="Phosphorylase Kinase, domain 1"/>
    <property type="match status" value="1"/>
</dbReference>
<dbReference type="AlphaFoldDB" id="G4YHZ1"/>
<dbReference type="PANTHER" id="PTHR44329">
    <property type="entry name" value="SERINE/THREONINE-PROTEIN KINASE TNNI3K-RELATED"/>
    <property type="match status" value="1"/>
</dbReference>
<keyword evidence="3" id="KW-1185">Reference proteome</keyword>
<dbReference type="InterPro" id="IPR008266">
    <property type="entry name" value="Tyr_kinase_AS"/>
</dbReference>
<accession>G4YHZ1</accession>
<evidence type="ECO:0000313" key="2">
    <source>
        <dbReference type="EMBL" id="EGZ26578.1"/>
    </source>
</evidence>
<dbReference type="RefSeq" id="XP_009513853.1">
    <property type="nucleotide sequence ID" value="XM_009515558.1"/>
</dbReference>
<dbReference type="GO" id="GO:0004674">
    <property type="term" value="F:protein serine/threonine kinase activity"/>
    <property type="evidence" value="ECO:0007669"/>
    <property type="project" value="TreeGrafter"/>
</dbReference>
<dbReference type="InterPro" id="IPR000719">
    <property type="entry name" value="Prot_kinase_dom"/>
</dbReference>
<protein>
    <recommendedName>
        <fullName evidence="1">Protein kinase domain-containing protein</fullName>
    </recommendedName>
</protein>
<dbReference type="InterPro" id="IPR001245">
    <property type="entry name" value="Ser-Thr/Tyr_kinase_cat_dom"/>
</dbReference>
<dbReference type="STRING" id="1094619.G4YHZ1"/>
<proteinExistence type="predicted"/>
<gene>
    <name evidence="2" type="ORF">PHYSODRAFT_475819</name>
</gene>
<dbReference type="SUPFAM" id="SSF56112">
    <property type="entry name" value="Protein kinase-like (PK-like)"/>
    <property type="match status" value="1"/>
</dbReference>
<sequence length="263" mass="30088">MLRKTQSWFVAEDDLEFENRGRFYEDSSCEAHPANWHGQQVTVKRVELKTNGDRARFVSEVETWHRLNHPHVVHLFGACDASPAFLVWENLEFRPLMSYVCQQPRRIWKTLYEAALGLQYLHSTHVLHGDLRGDNILVGSNEISKLGYFNFDLVEPSAPESEAEARKVSKNVRWVAPEVLLYGKKLSCASDIYSFGMSILEIASGEIPWGSSTPNSEIKTLLENERFPQRPSNFTSDQFALVQQMCALDPSERVSINEVVDRL</sequence>
<evidence type="ECO:0000259" key="1">
    <source>
        <dbReference type="PROSITE" id="PS50011"/>
    </source>
</evidence>
<dbReference type="Proteomes" id="UP000002640">
    <property type="component" value="Unassembled WGS sequence"/>
</dbReference>
<name>G4YHZ1_PHYSP</name>
<dbReference type="Pfam" id="PF07714">
    <property type="entry name" value="PK_Tyr_Ser-Thr"/>
    <property type="match status" value="1"/>
</dbReference>
<reference evidence="2 3" key="1">
    <citation type="journal article" date="2006" name="Science">
        <title>Phytophthora genome sequences uncover evolutionary origins and mechanisms of pathogenesis.</title>
        <authorList>
            <person name="Tyler B.M."/>
            <person name="Tripathy S."/>
            <person name="Zhang X."/>
            <person name="Dehal P."/>
            <person name="Jiang R.H."/>
            <person name="Aerts A."/>
            <person name="Arredondo F.D."/>
            <person name="Baxter L."/>
            <person name="Bensasson D."/>
            <person name="Beynon J.L."/>
            <person name="Chapman J."/>
            <person name="Damasceno C.M."/>
            <person name="Dorrance A.E."/>
            <person name="Dou D."/>
            <person name="Dickerman A.W."/>
            <person name="Dubchak I.L."/>
            <person name="Garbelotto M."/>
            <person name="Gijzen M."/>
            <person name="Gordon S.G."/>
            <person name="Govers F."/>
            <person name="Grunwald N.J."/>
            <person name="Huang W."/>
            <person name="Ivors K.L."/>
            <person name="Jones R.W."/>
            <person name="Kamoun S."/>
            <person name="Krampis K."/>
            <person name="Lamour K.H."/>
            <person name="Lee M.K."/>
            <person name="McDonald W.H."/>
            <person name="Medina M."/>
            <person name="Meijer H.J."/>
            <person name="Nordberg E.K."/>
            <person name="Maclean D.J."/>
            <person name="Ospina-Giraldo M.D."/>
            <person name="Morris P.F."/>
            <person name="Phuntumart V."/>
            <person name="Putnam N.H."/>
            <person name="Rash S."/>
            <person name="Rose J.K."/>
            <person name="Sakihama Y."/>
            <person name="Salamov A.A."/>
            <person name="Savidor A."/>
            <person name="Scheuring C.F."/>
            <person name="Smith B.M."/>
            <person name="Sobral B.W."/>
            <person name="Terry A."/>
            <person name="Torto-Alalibo T.A."/>
            <person name="Win J."/>
            <person name="Xu Z."/>
            <person name="Zhang H."/>
            <person name="Grigoriev I.V."/>
            <person name="Rokhsar D.S."/>
            <person name="Boore J.L."/>
        </authorList>
    </citation>
    <scope>NUCLEOTIDE SEQUENCE [LARGE SCALE GENOMIC DNA]</scope>
    <source>
        <strain evidence="2 3">P6497</strain>
    </source>
</reference>
<dbReference type="GeneID" id="20654660"/>
<dbReference type="EMBL" id="JH159151">
    <property type="protein sequence ID" value="EGZ26578.1"/>
    <property type="molecule type" value="Genomic_DNA"/>
</dbReference>
<organism evidence="2 3">
    <name type="scientific">Phytophthora sojae (strain P6497)</name>
    <name type="common">Soybean stem and root rot agent</name>
    <name type="synonym">Phytophthora megasperma f. sp. glycines</name>
    <dbReference type="NCBI Taxonomy" id="1094619"/>
    <lineage>
        <taxon>Eukaryota</taxon>
        <taxon>Sar</taxon>
        <taxon>Stramenopiles</taxon>
        <taxon>Oomycota</taxon>
        <taxon>Peronosporomycetes</taxon>
        <taxon>Peronosporales</taxon>
        <taxon>Peronosporaceae</taxon>
        <taxon>Phytophthora</taxon>
    </lineage>
</organism>